<evidence type="ECO:0000313" key="3">
    <source>
        <dbReference type="Proteomes" id="UP000275663"/>
    </source>
</evidence>
<gene>
    <name evidence="2" type="ORF">EJN92_02030</name>
</gene>
<dbReference type="EMBL" id="CP034464">
    <property type="protein sequence ID" value="AZP10903.1"/>
    <property type="molecule type" value="Genomic_DNA"/>
</dbReference>
<organism evidence="2 3">
    <name type="scientific">Undibacterium parvum</name>
    <dbReference type="NCBI Taxonomy" id="401471"/>
    <lineage>
        <taxon>Bacteria</taxon>
        <taxon>Pseudomonadati</taxon>
        <taxon>Pseudomonadota</taxon>
        <taxon>Betaproteobacteria</taxon>
        <taxon>Burkholderiales</taxon>
        <taxon>Oxalobacteraceae</taxon>
        <taxon>Undibacterium</taxon>
    </lineage>
</organism>
<keyword evidence="1" id="KW-0732">Signal</keyword>
<dbReference type="NCBIfam" id="TIGR02001">
    <property type="entry name" value="gcw_chp"/>
    <property type="match status" value="1"/>
</dbReference>
<reference evidence="2 3" key="1">
    <citation type="journal article" date="2011" name="Int. J. Syst. Evol. Microbiol.">
        <title>Description of Undibacterium oligocarboniphilum sp. nov., isolated from purified water, and Undibacterium pigrum strain CCUG 49012 as the type strain of Undibacterium parvum sp. nov., and emended descriptions of the genus Undibacterium and the species Undibacterium pigrum.</title>
        <authorList>
            <person name="Eder W."/>
            <person name="Wanner G."/>
            <person name="Ludwig W."/>
            <person name="Busse H.J."/>
            <person name="Ziemke-Kageler F."/>
            <person name="Lang E."/>
        </authorList>
    </citation>
    <scope>NUCLEOTIDE SEQUENCE [LARGE SCALE GENOMIC DNA]</scope>
    <source>
        <strain evidence="2 3">DSM 23061</strain>
    </source>
</reference>
<accession>A0A3S9HFN2</accession>
<dbReference type="Proteomes" id="UP000275663">
    <property type="component" value="Chromosome"/>
</dbReference>
<dbReference type="RefSeq" id="WP_126126302.1">
    <property type="nucleotide sequence ID" value="NZ_CP034464.1"/>
</dbReference>
<dbReference type="AlphaFoldDB" id="A0A3S9HFN2"/>
<sequence length="268" mass="28735">MSLCVPQRFITPVGGAACCVVWVLGALCAHAETTEPVASAITANASVISQYVSRGFRQTWGEPALQVGVDYVHPNGWSLGTWVSTVSDRYIEDATVEWDLYGGYGGAAGGFGYSILGYYYKYPGAEYRATGTKYDYGELSLGLTYGVAYAKYNHTVTRDFFGVTNARGTGYLDLGANLDMGGGYTLNLHAGNGRVAGTGNAIWNWRDAKLGVSRAFNDGWNVSAAWTRAWAATDVYDHYTLGIPNRAGAIESSNPAAATWVCALTKTF</sequence>
<name>A0A3S9HFN2_9BURK</name>
<feature type="signal peptide" evidence="1">
    <location>
        <begin position="1"/>
        <end position="31"/>
    </location>
</feature>
<proteinExistence type="predicted"/>
<dbReference type="OrthoDB" id="9793561at2"/>
<evidence type="ECO:0000256" key="1">
    <source>
        <dbReference type="SAM" id="SignalP"/>
    </source>
</evidence>
<keyword evidence="3" id="KW-1185">Reference proteome</keyword>
<dbReference type="InterPro" id="IPR010239">
    <property type="entry name" value="CHP02001"/>
</dbReference>
<feature type="chain" id="PRO_5019227347" evidence="1">
    <location>
        <begin position="32"/>
        <end position="268"/>
    </location>
</feature>
<dbReference type="Pfam" id="PF09694">
    <property type="entry name" value="Gcw_chp"/>
    <property type="match status" value="1"/>
</dbReference>
<protein>
    <submittedName>
        <fullName evidence="2">Choline dehydrogenase</fullName>
    </submittedName>
</protein>
<evidence type="ECO:0000313" key="2">
    <source>
        <dbReference type="EMBL" id="AZP10903.1"/>
    </source>
</evidence>
<dbReference type="KEGG" id="upv:EJN92_02030"/>